<dbReference type="AlphaFoldDB" id="A0A5C7EH94"/>
<dbReference type="InterPro" id="IPR036390">
    <property type="entry name" value="WH_DNA-bd_sf"/>
</dbReference>
<dbReference type="InParanoid" id="A0A5C7EH94"/>
<dbReference type="RefSeq" id="WP_147800859.1">
    <property type="nucleotide sequence ID" value="NZ_VPFL01000024.1"/>
</dbReference>
<dbReference type="InterPro" id="IPR002577">
    <property type="entry name" value="HTH_HxlR"/>
</dbReference>
<dbReference type="PROSITE" id="PS51118">
    <property type="entry name" value="HTH_HXLR"/>
    <property type="match status" value="1"/>
</dbReference>
<evidence type="ECO:0000313" key="6">
    <source>
        <dbReference type="Proteomes" id="UP000321201"/>
    </source>
</evidence>
<keyword evidence="2" id="KW-0238">DNA-binding</keyword>
<keyword evidence="6" id="KW-1185">Reference proteome</keyword>
<dbReference type="Proteomes" id="UP000321201">
    <property type="component" value="Unassembled WGS sequence"/>
</dbReference>
<evidence type="ECO:0000256" key="2">
    <source>
        <dbReference type="ARBA" id="ARBA00023125"/>
    </source>
</evidence>
<protein>
    <submittedName>
        <fullName evidence="5">Helix-turn-helix transcriptional regulator</fullName>
    </submittedName>
</protein>
<dbReference type="InterPro" id="IPR036388">
    <property type="entry name" value="WH-like_DNA-bd_sf"/>
</dbReference>
<evidence type="ECO:0000256" key="1">
    <source>
        <dbReference type="ARBA" id="ARBA00023015"/>
    </source>
</evidence>
<gene>
    <name evidence="5" type="ORF">FR698_14185</name>
</gene>
<name>A0A5C7EH94_9PROT</name>
<dbReference type="GO" id="GO:0003677">
    <property type="term" value="F:DNA binding"/>
    <property type="evidence" value="ECO:0007669"/>
    <property type="project" value="UniProtKB-KW"/>
</dbReference>
<dbReference type="Gene3D" id="1.10.10.10">
    <property type="entry name" value="Winged helix-like DNA-binding domain superfamily/Winged helix DNA-binding domain"/>
    <property type="match status" value="1"/>
</dbReference>
<proteinExistence type="predicted"/>
<dbReference type="SUPFAM" id="SSF46785">
    <property type="entry name" value="Winged helix' DNA-binding domain"/>
    <property type="match status" value="1"/>
</dbReference>
<accession>A0A5C7EH94</accession>
<reference evidence="5 6" key="1">
    <citation type="submission" date="2019-08" db="EMBL/GenBank/DDBJ databases">
        <title>Pelomicrobium methylotrophicum gen. nov., sp. nov. a moderately thermophilic, facultatively anaerobic, lithoautotrophic and methylotrophic bacterium isolated from a terrestrial mud volcano.</title>
        <authorList>
            <person name="Slobodkina G.B."/>
            <person name="Merkel A.Y."/>
            <person name="Slobodkin A.I."/>
        </authorList>
    </citation>
    <scope>NUCLEOTIDE SEQUENCE [LARGE SCALE GENOMIC DNA]</scope>
    <source>
        <strain evidence="5 6">SM250</strain>
    </source>
</reference>
<dbReference type="PANTHER" id="PTHR33204:SF37">
    <property type="entry name" value="HTH-TYPE TRANSCRIPTIONAL REGULATOR YODB"/>
    <property type="match status" value="1"/>
</dbReference>
<keyword evidence="1" id="KW-0805">Transcription regulation</keyword>
<comment type="caution">
    <text evidence="5">The sequence shown here is derived from an EMBL/GenBank/DDBJ whole genome shotgun (WGS) entry which is preliminary data.</text>
</comment>
<evidence type="ECO:0000256" key="3">
    <source>
        <dbReference type="ARBA" id="ARBA00023163"/>
    </source>
</evidence>
<evidence type="ECO:0000313" key="5">
    <source>
        <dbReference type="EMBL" id="TXF10686.1"/>
    </source>
</evidence>
<dbReference type="OrthoDB" id="5293857at2"/>
<feature type="domain" description="HTH hxlR-type" evidence="4">
    <location>
        <begin position="8"/>
        <end position="111"/>
    </location>
</feature>
<dbReference type="PANTHER" id="PTHR33204">
    <property type="entry name" value="TRANSCRIPTIONAL REGULATOR, MARR FAMILY"/>
    <property type="match status" value="1"/>
</dbReference>
<sequence>MTVKAKRSPRSSRQRVAAMVEDVIGCKWSLTVLCLVRQGVRRPGAMEHAVPGLSAKVLNERLKKLTRYGVLQRTSYPEIPPRVEYSLTSFGERFAGILDQIRRLEDELDGE</sequence>
<dbReference type="Pfam" id="PF01638">
    <property type="entry name" value="HxlR"/>
    <property type="match status" value="1"/>
</dbReference>
<evidence type="ECO:0000259" key="4">
    <source>
        <dbReference type="PROSITE" id="PS51118"/>
    </source>
</evidence>
<dbReference type="EMBL" id="VPFL01000024">
    <property type="protein sequence ID" value="TXF10686.1"/>
    <property type="molecule type" value="Genomic_DNA"/>
</dbReference>
<keyword evidence="3" id="KW-0804">Transcription</keyword>
<organism evidence="5 6">
    <name type="scientific">Pelomicrobium methylotrophicum</name>
    <dbReference type="NCBI Taxonomy" id="2602750"/>
    <lineage>
        <taxon>Bacteria</taxon>
        <taxon>Pseudomonadati</taxon>
        <taxon>Pseudomonadota</taxon>
        <taxon>Hydrogenophilia</taxon>
        <taxon>Hydrogenophilia incertae sedis</taxon>
        <taxon>Pelomicrobium</taxon>
    </lineage>
</organism>